<dbReference type="InterPro" id="IPR008197">
    <property type="entry name" value="WAP_dom"/>
</dbReference>
<evidence type="ECO:0000313" key="3">
    <source>
        <dbReference type="Ensembl" id="ENSCJAP00000071147.1"/>
    </source>
</evidence>
<proteinExistence type="predicted"/>
<evidence type="ECO:0000259" key="2">
    <source>
        <dbReference type="PROSITE" id="PS51390"/>
    </source>
</evidence>
<dbReference type="Bgee" id="ENSCJAG00000067403">
    <property type="expression patterns" value="Expressed in testis and 1 other cell type or tissue"/>
</dbReference>
<evidence type="ECO:0000256" key="1">
    <source>
        <dbReference type="SAM" id="SignalP"/>
    </source>
</evidence>
<reference evidence="3" key="3">
    <citation type="submission" date="2025-09" db="UniProtKB">
        <authorList>
            <consortium name="Ensembl"/>
        </authorList>
    </citation>
    <scope>IDENTIFICATION</scope>
</reference>
<accession>A0A5F4W1V4</accession>
<dbReference type="GO" id="GO:0030414">
    <property type="term" value="F:peptidase inhibitor activity"/>
    <property type="evidence" value="ECO:0007669"/>
    <property type="project" value="InterPro"/>
</dbReference>
<dbReference type="GO" id="GO:0005576">
    <property type="term" value="C:extracellular region"/>
    <property type="evidence" value="ECO:0007669"/>
    <property type="project" value="InterPro"/>
</dbReference>
<dbReference type="InParanoid" id="A0A5F4W1V4"/>
<feature type="domain" description="WAP" evidence="2">
    <location>
        <begin position="27"/>
        <end position="74"/>
    </location>
</feature>
<dbReference type="Gene3D" id="4.10.75.10">
    <property type="entry name" value="Elafin-like"/>
    <property type="match status" value="1"/>
</dbReference>
<keyword evidence="4" id="KW-1185">Reference proteome</keyword>
<dbReference type="GeneTree" id="ENSGT00390000002529"/>
<organism evidence="3 4">
    <name type="scientific">Callithrix jacchus</name>
    <name type="common">White-tufted-ear marmoset</name>
    <name type="synonym">Simia Jacchus</name>
    <dbReference type="NCBI Taxonomy" id="9483"/>
    <lineage>
        <taxon>Eukaryota</taxon>
        <taxon>Metazoa</taxon>
        <taxon>Chordata</taxon>
        <taxon>Craniata</taxon>
        <taxon>Vertebrata</taxon>
        <taxon>Euteleostomi</taxon>
        <taxon>Mammalia</taxon>
        <taxon>Eutheria</taxon>
        <taxon>Euarchontoglires</taxon>
        <taxon>Primates</taxon>
        <taxon>Haplorrhini</taxon>
        <taxon>Platyrrhini</taxon>
        <taxon>Cebidae</taxon>
        <taxon>Callitrichinae</taxon>
        <taxon>Callithrix</taxon>
        <taxon>Callithrix</taxon>
    </lineage>
</organism>
<dbReference type="Ensembl" id="ENSCJAT00000111222.2">
    <property type="protein sequence ID" value="ENSCJAP00000071147.1"/>
    <property type="gene ID" value="ENSCJAG00000067403.2"/>
</dbReference>
<dbReference type="OMA" id="PEFFLEC"/>
<dbReference type="AlphaFoldDB" id="A0A5F4W1V4"/>
<keyword evidence="1" id="KW-0732">Signal</keyword>
<dbReference type="Pfam" id="PF00095">
    <property type="entry name" value="WAP"/>
    <property type="match status" value="1"/>
</dbReference>
<dbReference type="PROSITE" id="PS51390">
    <property type="entry name" value="WAP"/>
    <property type="match status" value="1"/>
</dbReference>
<dbReference type="Proteomes" id="UP000008225">
    <property type="component" value="Chromosome 5"/>
</dbReference>
<dbReference type="SMART" id="SM00217">
    <property type="entry name" value="WAP"/>
    <property type="match status" value="1"/>
</dbReference>
<sequence>MKLSSLSLLSVTILLCLRIAQPGILKTAPKPGYCPEFDFDCPFTLLPVCWYDKDCRGVKKCCFYNCQYQCMEPWWTLY</sequence>
<reference evidence="3" key="1">
    <citation type="submission" date="2009-03" db="EMBL/GenBank/DDBJ databases">
        <authorList>
            <person name="Warren W."/>
            <person name="Ye L."/>
            <person name="Minx P."/>
            <person name="Worley K."/>
            <person name="Gibbs R."/>
            <person name="Wilson R.K."/>
        </authorList>
    </citation>
    <scope>NUCLEOTIDE SEQUENCE [LARGE SCALE GENOMIC DNA]</scope>
</reference>
<evidence type="ECO:0000313" key="4">
    <source>
        <dbReference type="Proteomes" id="UP000008225"/>
    </source>
</evidence>
<feature type="chain" id="PRO_5023875235" description="WAP domain-containing protein" evidence="1">
    <location>
        <begin position="23"/>
        <end position="78"/>
    </location>
</feature>
<feature type="signal peptide" evidence="1">
    <location>
        <begin position="1"/>
        <end position="22"/>
    </location>
</feature>
<dbReference type="PRINTS" id="PR00003">
    <property type="entry name" value="4DISULPHCORE"/>
</dbReference>
<reference evidence="3" key="2">
    <citation type="submission" date="2025-08" db="UniProtKB">
        <authorList>
            <consortium name="Ensembl"/>
        </authorList>
    </citation>
    <scope>IDENTIFICATION</scope>
</reference>
<dbReference type="InterPro" id="IPR036645">
    <property type="entry name" value="Elafin-like_sf"/>
</dbReference>
<dbReference type="SUPFAM" id="SSF57256">
    <property type="entry name" value="Elafin-like"/>
    <property type="match status" value="1"/>
</dbReference>
<protein>
    <recommendedName>
        <fullName evidence="2">WAP domain-containing protein</fullName>
    </recommendedName>
</protein>
<name>A0A5F4W1V4_CALJA</name>